<feature type="active site" description="Proton acceptor" evidence="8">
    <location>
        <position position="222"/>
    </location>
</feature>
<comment type="subunit">
    <text evidence="8">Homodimer.</text>
</comment>
<keyword evidence="5 8" id="KW-0457">Lysine biosynthesis</keyword>
<dbReference type="InterPro" id="IPR001653">
    <property type="entry name" value="DAP_epimerase_DapF"/>
</dbReference>
<comment type="subcellular location">
    <subcellularLocation>
        <location evidence="8">Cytoplasm</location>
    </subcellularLocation>
</comment>
<comment type="function">
    <text evidence="8">Catalyzes the stereoinversion of LL-2,6-diaminopimelate (L,L-DAP) to meso-diaminopimelate (meso-DAP), a precursor of L-lysine and an essential component of the bacterial peptidoglycan.</text>
</comment>
<dbReference type="PROSITE" id="PS01326">
    <property type="entry name" value="DAP_EPIMERASE"/>
    <property type="match status" value="1"/>
</dbReference>
<keyword evidence="4 8" id="KW-0028">Amino-acid biosynthesis</keyword>
<comment type="caution">
    <text evidence="8">Lacks conserved residue(s) required for the propagation of feature annotation.</text>
</comment>
<dbReference type="PANTHER" id="PTHR31689:SF0">
    <property type="entry name" value="DIAMINOPIMELATE EPIMERASE"/>
    <property type="match status" value="1"/>
</dbReference>
<evidence type="ECO:0000256" key="5">
    <source>
        <dbReference type="ARBA" id="ARBA00023154"/>
    </source>
</evidence>
<feature type="binding site" evidence="8">
    <location>
        <position position="14"/>
    </location>
    <ligand>
        <name>substrate</name>
    </ligand>
</feature>
<keyword evidence="6 8" id="KW-0413">Isomerase</keyword>
<keyword evidence="8" id="KW-0963">Cytoplasm</keyword>
<evidence type="ECO:0000256" key="9">
    <source>
        <dbReference type="PROSITE-ProRule" id="PRU10125"/>
    </source>
</evidence>
<dbReference type="Gene3D" id="3.10.310.10">
    <property type="entry name" value="Diaminopimelate Epimerase, Chain A, domain 1"/>
    <property type="match status" value="2"/>
</dbReference>
<dbReference type="NCBIfam" id="TIGR00652">
    <property type="entry name" value="DapF"/>
    <property type="match status" value="1"/>
</dbReference>
<evidence type="ECO:0000256" key="1">
    <source>
        <dbReference type="ARBA" id="ARBA00005196"/>
    </source>
</evidence>
<feature type="active site" evidence="9">
    <location>
        <position position="75"/>
    </location>
</feature>
<dbReference type="GO" id="GO:0009089">
    <property type="term" value="P:lysine biosynthetic process via diaminopimelate"/>
    <property type="evidence" value="ECO:0007669"/>
    <property type="project" value="UniProtKB-UniRule"/>
</dbReference>
<comment type="pathway">
    <text evidence="1 8">Amino-acid biosynthesis; L-lysine biosynthesis via DAP pathway; DL-2,6-diaminopimelate from LL-2,6-diaminopimelate: step 1/1.</text>
</comment>
<evidence type="ECO:0000256" key="6">
    <source>
        <dbReference type="ARBA" id="ARBA00023235"/>
    </source>
</evidence>
<accession>A0A1G7QZU8</accession>
<feature type="site" description="Could be important to modulate the pK values of the two catalytic cysteine residues" evidence="8">
    <location>
        <position position="213"/>
    </location>
</feature>
<keyword evidence="11" id="KW-1185">Reference proteome</keyword>
<feature type="binding site" evidence="8">
    <location>
        <begin position="223"/>
        <end position="224"/>
    </location>
    <ligand>
        <name>substrate</name>
    </ligand>
</feature>
<feature type="binding site" evidence="8">
    <location>
        <begin position="213"/>
        <end position="214"/>
    </location>
    <ligand>
        <name>substrate</name>
    </ligand>
</feature>
<dbReference type="AlphaFoldDB" id="A0A1G7QZU8"/>
<evidence type="ECO:0000313" key="11">
    <source>
        <dbReference type="Proteomes" id="UP000198923"/>
    </source>
</evidence>
<dbReference type="SUPFAM" id="SSF54506">
    <property type="entry name" value="Diaminopimelate epimerase-like"/>
    <property type="match status" value="2"/>
</dbReference>
<feature type="binding site" evidence="8">
    <location>
        <position position="66"/>
    </location>
    <ligand>
        <name>substrate</name>
    </ligand>
</feature>
<evidence type="ECO:0000256" key="2">
    <source>
        <dbReference type="ARBA" id="ARBA00010219"/>
    </source>
</evidence>
<dbReference type="OrthoDB" id="9805408at2"/>
<dbReference type="Proteomes" id="UP000198923">
    <property type="component" value="Unassembled WGS sequence"/>
</dbReference>
<gene>
    <name evidence="8" type="primary">dapF</name>
    <name evidence="10" type="ORF">SAMN05421505_101188</name>
</gene>
<dbReference type="EC" id="5.1.1.7" evidence="3 8"/>
<dbReference type="PANTHER" id="PTHR31689">
    <property type="entry name" value="DIAMINOPIMELATE EPIMERASE, CHLOROPLASTIC"/>
    <property type="match status" value="1"/>
</dbReference>
<feature type="binding site" evidence="8">
    <location>
        <begin position="76"/>
        <end position="77"/>
    </location>
    <ligand>
        <name>substrate</name>
    </ligand>
</feature>
<proteinExistence type="inferred from homology"/>
<comment type="similarity">
    <text evidence="2 8">Belongs to the diaminopimelate epimerase family.</text>
</comment>
<feature type="site" description="Could be important to modulate the pK values of the two catalytic cysteine residues" evidence="8">
    <location>
        <position position="163"/>
    </location>
</feature>
<comment type="catalytic activity">
    <reaction evidence="7 8">
        <text>(2S,6S)-2,6-diaminopimelate = meso-2,6-diaminopimelate</text>
        <dbReference type="Rhea" id="RHEA:15393"/>
        <dbReference type="ChEBI" id="CHEBI:57609"/>
        <dbReference type="ChEBI" id="CHEBI:57791"/>
        <dbReference type="EC" id="5.1.1.7"/>
    </reaction>
</comment>
<feature type="binding site" evidence="8">
    <location>
        <position position="195"/>
    </location>
    <ligand>
        <name>substrate</name>
    </ligand>
</feature>
<evidence type="ECO:0000313" key="10">
    <source>
        <dbReference type="EMBL" id="SDG04015.1"/>
    </source>
</evidence>
<dbReference type="InterPro" id="IPR018510">
    <property type="entry name" value="DAP_epimerase_AS"/>
</dbReference>
<dbReference type="GO" id="GO:0005829">
    <property type="term" value="C:cytosol"/>
    <property type="evidence" value="ECO:0007669"/>
    <property type="project" value="TreeGrafter"/>
</dbReference>
<feature type="active site" description="Proton donor" evidence="8">
    <location>
        <position position="75"/>
    </location>
</feature>
<organism evidence="10 11">
    <name type="scientific">Sinosporangium album</name>
    <dbReference type="NCBI Taxonomy" id="504805"/>
    <lineage>
        <taxon>Bacteria</taxon>
        <taxon>Bacillati</taxon>
        <taxon>Actinomycetota</taxon>
        <taxon>Actinomycetes</taxon>
        <taxon>Streptosporangiales</taxon>
        <taxon>Streptosporangiaceae</taxon>
        <taxon>Sinosporangium</taxon>
    </lineage>
</organism>
<protein>
    <recommendedName>
        <fullName evidence="3 8">Diaminopimelate epimerase</fullName>
        <shortName evidence="8">DAP epimerase</shortName>
        <ecNumber evidence="3 8">5.1.1.7</ecNumber>
    </recommendedName>
    <alternativeName>
        <fullName evidence="8">PLP-independent amino acid racemase</fullName>
    </alternativeName>
</protein>
<feature type="binding site" evidence="8">
    <location>
        <position position="161"/>
    </location>
    <ligand>
        <name>substrate</name>
    </ligand>
</feature>
<dbReference type="RefSeq" id="WP_093167212.1">
    <property type="nucleotide sequence ID" value="NZ_FNCN01000001.1"/>
</dbReference>
<evidence type="ECO:0000256" key="7">
    <source>
        <dbReference type="ARBA" id="ARBA00051712"/>
    </source>
</evidence>
<dbReference type="GO" id="GO:0008837">
    <property type="term" value="F:diaminopimelate epimerase activity"/>
    <property type="evidence" value="ECO:0007669"/>
    <property type="project" value="UniProtKB-UniRule"/>
</dbReference>
<evidence type="ECO:0000256" key="8">
    <source>
        <dbReference type="HAMAP-Rule" id="MF_00197"/>
    </source>
</evidence>
<sequence>MTVLDVLSTHGARNDILVVELPQGLALDADLSRAVRSLCDRTGPLGADGVYFVDRVTDTPEAVFYNPDGSKASLCGNGMRCLGRYILERRGQDSAVVHTGPYRFRIDRAPDSHGVRQIAVSLPPVAFRVDTPIVAGAHEWFDEAVPALGSPLRFTALAVPNSHLIAIVDRYDEKELISVGRRVEALTETFPIGANVSFVQPLSNNEIFVSTFERGVGLTLSCGSGVIASSAVYARLAGLPTATALTVRNPGGRSTATFHEESGRLVPTLQGNATFVSSSTVNLEDAIAGPGFEVHTERFPEEVAAYTVLDQANRTRLAELGVVL</sequence>
<dbReference type="UniPathway" id="UPA00034">
    <property type="reaction ID" value="UER00025"/>
</dbReference>
<name>A0A1G7QZU8_9ACTN</name>
<dbReference type="STRING" id="504805.SAMN05421505_101188"/>
<dbReference type="Pfam" id="PF01678">
    <property type="entry name" value="DAP_epimerase"/>
    <property type="match status" value="2"/>
</dbReference>
<evidence type="ECO:0000256" key="4">
    <source>
        <dbReference type="ARBA" id="ARBA00022605"/>
    </source>
</evidence>
<evidence type="ECO:0000256" key="3">
    <source>
        <dbReference type="ARBA" id="ARBA00013080"/>
    </source>
</evidence>
<dbReference type="HAMAP" id="MF_00197">
    <property type="entry name" value="DAP_epimerase"/>
    <property type="match status" value="1"/>
</dbReference>
<reference evidence="10 11" key="1">
    <citation type="submission" date="2016-10" db="EMBL/GenBank/DDBJ databases">
        <authorList>
            <person name="de Groot N.N."/>
        </authorList>
    </citation>
    <scope>NUCLEOTIDE SEQUENCE [LARGE SCALE GENOMIC DNA]</scope>
    <source>
        <strain evidence="10 11">CPCC 201354</strain>
    </source>
</reference>
<dbReference type="EMBL" id="FNCN01000001">
    <property type="protein sequence ID" value="SDG04015.1"/>
    <property type="molecule type" value="Genomic_DNA"/>
</dbReference>